<dbReference type="Proteomes" id="UP000027920">
    <property type="component" value="Unassembled WGS sequence"/>
</dbReference>
<keyword evidence="2" id="KW-1185">Reference proteome</keyword>
<sequence>EGERRPMFTSLTQFLRGDNERKKEQLYRLLQNQQPVLFQDLLQGESIAATELLDMTLHEISQIIDERDVTPEVDQVPRPEASDEIRQCNNLNIKRLSPDKYQELCQLCKTSVPILLLEGGQRRAQSRKLPDGVQIMVYRYLRKHL</sequence>
<protein>
    <submittedName>
        <fullName evidence="1">Uncharacterized protein</fullName>
    </submittedName>
</protein>
<dbReference type="GeneID" id="25282949"/>
<proteinExistence type="predicted"/>
<accession>A0A072PLP3</accession>
<feature type="non-terminal residue" evidence="1">
    <location>
        <position position="145"/>
    </location>
</feature>
<dbReference type="AlphaFoldDB" id="A0A072PLP3"/>
<dbReference type="EMBL" id="AMGV01000006">
    <property type="protein sequence ID" value="KEF56455.1"/>
    <property type="molecule type" value="Genomic_DNA"/>
</dbReference>
<organism evidence="1 2">
    <name type="scientific">Exophiala aquamarina CBS 119918</name>
    <dbReference type="NCBI Taxonomy" id="1182545"/>
    <lineage>
        <taxon>Eukaryota</taxon>
        <taxon>Fungi</taxon>
        <taxon>Dikarya</taxon>
        <taxon>Ascomycota</taxon>
        <taxon>Pezizomycotina</taxon>
        <taxon>Eurotiomycetes</taxon>
        <taxon>Chaetothyriomycetidae</taxon>
        <taxon>Chaetothyriales</taxon>
        <taxon>Herpotrichiellaceae</taxon>
        <taxon>Exophiala</taxon>
    </lineage>
</organism>
<evidence type="ECO:0000313" key="2">
    <source>
        <dbReference type="Proteomes" id="UP000027920"/>
    </source>
</evidence>
<reference evidence="1 2" key="1">
    <citation type="submission" date="2013-03" db="EMBL/GenBank/DDBJ databases">
        <title>The Genome Sequence of Exophiala aquamarina CBS 119918.</title>
        <authorList>
            <consortium name="The Broad Institute Genomics Platform"/>
            <person name="Cuomo C."/>
            <person name="de Hoog S."/>
            <person name="Gorbushina A."/>
            <person name="Walker B."/>
            <person name="Young S.K."/>
            <person name="Zeng Q."/>
            <person name="Gargeya S."/>
            <person name="Fitzgerald M."/>
            <person name="Haas B."/>
            <person name="Abouelleil A."/>
            <person name="Allen A.W."/>
            <person name="Alvarado L."/>
            <person name="Arachchi H.M."/>
            <person name="Berlin A.M."/>
            <person name="Chapman S.B."/>
            <person name="Gainer-Dewar J."/>
            <person name="Goldberg J."/>
            <person name="Griggs A."/>
            <person name="Gujja S."/>
            <person name="Hansen M."/>
            <person name="Howarth C."/>
            <person name="Imamovic A."/>
            <person name="Ireland A."/>
            <person name="Larimer J."/>
            <person name="McCowan C."/>
            <person name="Murphy C."/>
            <person name="Pearson M."/>
            <person name="Poon T.W."/>
            <person name="Priest M."/>
            <person name="Roberts A."/>
            <person name="Saif S."/>
            <person name="Shea T."/>
            <person name="Sisk P."/>
            <person name="Sykes S."/>
            <person name="Wortman J."/>
            <person name="Nusbaum C."/>
            <person name="Birren B."/>
        </authorList>
    </citation>
    <scope>NUCLEOTIDE SEQUENCE [LARGE SCALE GENOMIC DNA]</scope>
    <source>
        <strain evidence="1 2">CBS 119918</strain>
    </source>
</reference>
<dbReference type="OrthoDB" id="4161103at2759"/>
<dbReference type="VEuPathDB" id="FungiDB:A1O9_08036"/>
<dbReference type="HOGENOM" id="CLU_1791449_0_0_1"/>
<evidence type="ECO:0000313" key="1">
    <source>
        <dbReference type="EMBL" id="KEF56455.1"/>
    </source>
</evidence>
<gene>
    <name evidence="1" type="ORF">A1O9_08036</name>
</gene>
<name>A0A072PLP3_9EURO</name>
<feature type="non-terminal residue" evidence="1">
    <location>
        <position position="1"/>
    </location>
</feature>
<dbReference type="RefSeq" id="XP_013259045.1">
    <property type="nucleotide sequence ID" value="XM_013403591.1"/>
</dbReference>
<comment type="caution">
    <text evidence="1">The sequence shown here is derived from an EMBL/GenBank/DDBJ whole genome shotgun (WGS) entry which is preliminary data.</text>
</comment>